<accession>A0A0G0L699</accession>
<dbReference type="FunFam" id="3.30.980.10:FF:000005">
    <property type="entry name" value="Threonyl-tRNA synthetase, mitochondrial"/>
    <property type="match status" value="1"/>
</dbReference>
<evidence type="ECO:0000256" key="10">
    <source>
        <dbReference type="ARBA" id="ARBA00022917"/>
    </source>
</evidence>
<proteinExistence type="inferred from homology"/>
<dbReference type="CDD" id="cd00860">
    <property type="entry name" value="ThrRS_anticodon"/>
    <property type="match status" value="1"/>
</dbReference>
<dbReference type="SUPFAM" id="SSF52954">
    <property type="entry name" value="Class II aaRS ABD-related"/>
    <property type="match status" value="1"/>
</dbReference>
<dbReference type="EMBL" id="LBVN01000022">
    <property type="protein sequence ID" value="KKQ86552.1"/>
    <property type="molecule type" value="Genomic_DNA"/>
</dbReference>
<dbReference type="InterPro" id="IPR018163">
    <property type="entry name" value="Thr/Ala-tRNA-synth_IIc_edit"/>
</dbReference>
<evidence type="ECO:0000313" key="15">
    <source>
        <dbReference type="EMBL" id="KKQ86552.1"/>
    </source>
</evidence>
<dbReference type="SMART" id="SM00863">
    <property type="entry name" value="tRNA_SAD"/>
    <property type="match status" value="1"/>
</dbReference>
<evidence type="ECO:0000256" key="5">
    <source>
        <dbReference type="ARBA" id="ARBA00022723"/>
    </source>
</evidence>
<dbReference type="Gene3D" id="3.30.54.20">
    <property type="match status" value="1"/>
</dbReference>
<feature type="binding site" evidence="13">
    <location>
        <position position="274"/>
    </location>
    <ligand>
        <name>Zn(2+)</name>
        <dbReference type="ChEBI" id="CHEBI:29105"/>
        <note>catalytic</note>
    </ligand>
</feature>
<evidence type="ECO:0000256" key="13">
    <source>
        <dbReference type="HAMAP-Rule" id="MF_00184"/>
    </source>
</evidence>
<protein>
    <recommendedName>
        <fullName evidence="13">Threonine--tRNA ligase</fullName>
        <ecNumber evidence="13">6.1.1.3</ecNumber>
    </recommendedName>
    <alternativeName>
        <fullName evidence="13">Threonyl-tRNA synthetase</fullName>
        <shortName evidence="13">ThrRS</shortName>
    </alternativeName>
</protein>
<dbReference type="InterPro" id="IPR045864">
    <property type="entry name" value="aa-tRNA-synth_II/BPL/LPL"/>
</dbReference>
<keyword evidence="5 13" id="KW-0479">Metal-binding</keyword>
<dbReference type="Proteomes" id="UP000033944">
    <property type="component" value="Unassembled WGS sequence"/>
</dbReference>
<dbReference type="Gene3D" id="3.30.980.10">
    <property type="entry name" value="Threonyl-trna Synthetase, Chain A, domain 2"/>
    <property type="match status" value="1"/>
</dbReference>
<dbReference type="PROSITE" id="PS50862">
    <property type="entry name" value="AA_TRNA_LIGASE_II"/>
    <property type="match status" value="1"/>
</dbReference>
<comment type="cofactor">
    <cofactor evidence="13">
        <name>Zn(2+)</name>
        <dbReference type="ChEBI" id="CHEBI:29105"/>
    </cofactor>
    <text evidence="13">Binds 1 zinc ion per subunit.</text>
</comment>
<dbReference type="Gene3D" id="3.30.930.10">
    <property type="entry name" value="Bira Bifunctional Protein, Domain 2"/>
    <property type="match status" value="1"/>
</dbReference>
<dbReference type="GO" id="GO:0006435">
    <property type="term" value="P:threonyl-tRNA aminoacylation"/>
    <property type="evidence" value="ECO:0007669"/>
    <property type="project" value="UniProtKB-UniRule"/>
</dbReference>
<gene>
    <name evidence="13" type="primary">thrS</name>
    <name evidence="15" type="ORF">UT10_C0022G0013</name>
</gene>
<dbReference type="HAMAP" id="MF_00184">
    <property type="entry name" value="Thr_tRNA_synth"/>
    <property type="match status" value="1"/>
</dbReference>
<dbReference type="Pfam" id="PF03129">
    <property type="entry name" value="HGTP_anticodon"/>
    <property type="match status" value="1"/>
</dbReference>
<evidence type="ECO:0000256" key="2">
    <source>
        <dbReference type="ARBA" id="ARBA00022490"/>
    </source>
</evidence>
<dbReference type="SUPFAM" id="SSF55186">
    <property type="entry name" value="ThrRS/AlaRS common domain"/>
    <property type="match status" value="1"/>
</dbReference>
<dbReference type="InterPro" id="IPR036621">
    <property type="entry name" value="Anticodon-bd_dom_sf"/>
</dbReference>
<dbReference type="Pfam" id="PF00587">
    <property type="entry name" value="tRNA-synt_2b"/>
    <property type="match status" value="1"/>
</dbReference>
<organism evidence="15 16">
    <name type="scientific">Candidatus Woesebacteria bacterium GW2011_GWB1_38_8b</name>
    <dbReference type="NCBI Taxonomy" id="1618571"/>
    <lineage>
        <taxon>Bacteria</taxon>
        <taxon>Candidatus Woeseibacteriota</taxon>
    </lineage>
</organism>
<keyword evidence="10 13" id="KW-0648">Protein biosynthesis</keyword>
<keyword evidence="2 13" id="KW-0963">Cytoplasm</keyword>
<dbReference type="PANTHER" id="PTHR11451">
    <property type="entry name" value="THREONINE-TRNA LIGASE"/>
    <property type="match status" value="1"/>
</dbReference>
<evidence type="ECO:0000256" key="12">
    <source>
        <dbReference type="ARBA" id="ARBA00049515"/>
    </source>
</evidence>
<reference evidence="15 16" key="1">
    <citation type="journal article" date="2015" name="Nature">
        <title>rRNA introns, odd ribosomes, and small enigmatic genomes across a large radiation of phyla.</title>
        <authorList>
            <person name="Brown C.T."/>
            <person name="Hug L.A."/>
            <person name="Thomas B.C."/>
            <person name="Sharon I."/>
            <person name="Castelle C.J."/>
            <person name="Singh A."/>
            <person name="Wilkins M.J."/>
            <person name="Williams K.H."/>
            <person name="Banfield J.F."/>
        </authorList>
    </citation>
    <scope>NUCLEOTIDE SEQUENCE [LARGE SCALE GENOMIC DNA]</scope>
</reference>
<dbReference type="GO" id="GO:0004829">
    <property type="term" value="F:threonine-tRNA ligase activity"/>
    <property type="evidence" value="ECO:0007669"/>
    <property type="project" value="UniProtKB-UniRule"/>
</dbReference>
<keyword evidence="4 13" id="KW-0436">Ligase</keyword>
<dbReference type="InterPro" id="IPR033728">
    <property type="entry name" value="ThrRS_core"/>
</dbReference>
<dbReference type="CDD" id="cd00771">
    <property type="entry name" value="ThrRS_core"/>
    <property type="match status" value="1"/>
</dbReference>
<comment type="subunit">
    <text evidence="13">Homodimer.</text>
</comment>
<comment type="catalytic activity">
    <reaction evidence="12 13">
        <text>tRNA(Thr) + L-threonine + ATP = L-threonyl-tRNA(Thr) + AMP + diphosphate + H(+)</text>
        <dbReference type="Rhea" id="RHEA:24624"/>
        <dbReference type="Rhea" id="RHEA-COMP:9670"/>
        <dbReference type="Rhea" id="RHEA-COMP:9704"/>
        <dbReference type="ChEBI" id="CHEBI:15378"/>
        <dbReference type="ChEBI" id="CHEBI:30616"/>
        <dbReference type="ChEBI" id="CHEBI:33019"/>
        <dbReference type="ChEBI" id="CHEBI:57926"/>
        <dbReference type="ChEBI" id="CHEBI:78442"/>
        <dbReference type="ChEBI" id="CHEBI:78534"/>
        <dbReference type="ChEBI" id="CHEBI:456215"/>
        <dbReference type="EC" id="6.1.1.3"/>
    </reaction>
</comment>
<keyword evidence="8 13" id="KW-0067">ATP-binding</keyword>
<dbReference type="InterPro" id="IPR002314">
    <property type="entry name" value="aa-tRNA-synt_IIb"/>
</dbReference>
<dbReference type="PRINTS" id="PR01047">
    <property type="entry name" value="TRNASYNTHTHR"/>
</dbReference>
<keyword evidence="3 13" id="KW-0820">tRNA-binding</keyword>
<evidence type="ECO:0000313" key="16">
    <source>
        <dbReference type="Proteomes" id="UP000033944"/>
    </source>
</evidence>
<dbReference type="InterPro" id="IPR047246">
    <property type="entry name" value="ThrRS_anticodon"/>
</dbReference>
<dbReference type="SUPFAM" id="SSF55681">
    <property type="entry name" value="Class II aaRS and biotin synthetases"/>
    <property type="match status" value="1"/>
</dbReference>
<evidence type="ECO:0000256" key="8">
    <source>
        <dbReference type="ARBA" id="ARBA00022840"/>
    </source>
</evidence>
<dbReference type="AlphaFoldDB" id="A0A0G0L699"/>
<sequence>MEDNNLDNLRHSCAHLLAAAVMELWPKTLRTIGPSIENGFYYDFDFEEVKISEEDFPKIEDKMHEILNSWEGFVGREVLKEEALNAYSDNDYKKELIEEFADDGQKLTFYKSGNYEDLCRGGHVENPKEALKNFKLLSVAGAYWRGSEKNKMLTRIYGTVFPSQEELDEYLKNQDEAKKRDHRKLGRELNLYLLTDEVGPGLLLLKPKGSIIRREIENLIITEQTKRGYQHVYTPHIGRKKLWETSGHWDLYRDKMYAPMKIDDEQYLVKPMNCPFHMMIYKSQPRSYRELPLRIAEIATVYRYEKPGELSGMLRVRHITQDDAHIFCRESQVVDEFIGVFDYMSFLLKVFGLNNFYLRLGLRSPKEKYLGNDEVWKRAEDEIVKAIEKKGLKYTKSEGDAAFYGPKLDVIIKDAIGREWQCGTIQVDFMLADRFGLEYINEEGKTERPVLIHRAPLGSTERFMGILIEHFAGNFPTWLNPVQVKILPISEKHLEYARSVMEKLKNENIRVEIDERSETLGAKIRDAQMEKVSYMAIVGDKEIENQSISVRARAGKDLGSQKIEDFTSNIKVEIGEKKLPQE</sequence>
<name>A0A0G0L699_9BACT</name>
<evidence type="ECO:0000259" key="14">
    <source>
        <dbReference type="PROSITE" id="PS50862"/>
    </source>
</evidence>
<dbReference type="Gene3D" id="3.40.50.800">
    <property type="entry name" value="Anticodon-binding domain"/>
    <property type="match status" value="1"/>
</dbReference>
<dbReference type="PATRIC" id="fig|1618571.3.peg.862"/>
<dbReference type="GO" id="GO:0005524">
    <property type="term" value="F:ATP binding"/>
    <property type="evidence" value="ECO:0007669"/>
    <property type="project" value="UniProtKB-UniRule"/>
</dbReference>
<dbReference type="InterPro" id="IPR004154">
    <property type="entry name" value="Anticodon-bd"/>
</dbReference>
<keyword evidence="11 13" id="KW-0030">Aminoacyl-tRNA synthetase</keyword>
<dbReference type="InterPro" id="IPR006195">
    <property type="entry name" value="aa-tRNA-synth_II"/>
</dbReference>
<dbReference type="PANTHER" id="PTHR11451:SF44">
    <property type="entry name" value="THREONINE--TRNA LIGASE, CHLOROPLASTIC_MITOCHONDRIAL 2"/>
    <property type="match status" value="1"/>
</dbReference>
<evidence type="ECO:0000256" key="11">
    <source>
        <dbReference type="ARBA" id="ARBA00023146"/>
    </source>
</evidence>
<dbReference type="GO" id="GO:0000049">
    <property type="term" value="F:tRNA binding"/>
    <property type="evidence" value="ECO:0007669"/>
    <property type="project" value="UniProtKB-KW"/>
</dbReference>
<evidence type="ECO:0000256" key="1">
    <source>
        <dbReference type="ARBA" id="ARBA00008226"/>
    </source>
</evidence>
<dbReference type="InterPro" id="IPR012947">
    <property type="entry name" value="tRNA_SAD"/>
</dbReference>
<keyword evidence="6 13" id="KW-0547">Nucleotide-binding</keyword>
<comment type="caution">
    <text evidence="13">Lacks conserved residue(s) required for the propagation of feature annotation.</text>
</comment>
<comment type="subcellular location">
    <subcellularLocation>
        <location evidence="13">Cytoplasm</location>
    </subcellularLocation>
</comment>
<dbReference type="FunFam" id="3.30.930.10:FF:000002">
    <property type="entry name" value="Threonine--tRNA ligase"/>
    <property type="match status" value="1"/>
</dbReference>
<keyword evidence="9 13" id="KW-0694">RNA-binding</keyword>
<feature type="domain" description="Aminoacyl-transfer RNA synthetases class-II family profile" evidence="14">
    <location>
        <begin position="181"/>
        <end position="476"/>
    </location>
</feature>
<dbReference type="GO" id="GO:0046872">
    <property type="term" value="F:metal ion binding"/>
    <property type="evidence" value="ECO:0007669"/>
    <property type="project" value="UniProtKB-KW"/>
</dbReference>
<keyword evidence="7 13" id="KW-0862">Zinc</keyword>
<dbReference type="FunFam" id="3.40.50.800:FF:000001">
    <property type="entry name" value="Threonine--tRNA ligase"/>
    <property type="match status" value="1"/>
</dbReference>
<evidence type="ECO:0000256" key="9">
    <source>
        <dbReference type="ARBA" id="ARBA00022884"/>
    </source>
</evidence>
<dbReference type="EC" id="6.1.1.3" evidence="13"/>
<feature type="binding site" evidence="13">
    <location>
        <position position="325"/>
    </location>
    <ligand>
        <name>Zn(2+)</name>
        <dbReference type="ChEBI" id="CHEBI:29105"/>
        <note>catalytic</note>
    </ligand>
</feature>
<comment type="caution">
    <text evidence="15">The sequence shown here is derived from an EMBL/GenBank/DDBJ whole genome shotgun (WGS) entry which is preliminary data.</text>
</comment>
<comment type="similarity">
    <text evidence="1 13">Belongs to the class-II aminoacyl-tRNA synthetase family.</text>
</comment>
<evidence type="ECO:0000256" key="4">
    <source>
        <dbReference type="ARBA" id="ARBA00022598"/>
    </source>
</evidence>
<dbReference type="GO" id="GO:0005737">
    <property type="term" value="C:cytoplasm"/>
    <property type="evidence" value="ECO:0007669"/>
    <property type="project" value="UniProtKB-SubCell"/>
</dbReference>
<dbReference type="InterPro" id="IPR002320">
    <property type="entry name" value="Thr-tRNA-ligase_IIa"/>
</dbReference>
<evidence type="ECO:0000256" key="3">
    <source>
        <dbReference type="ARBA" id="ARBA00022555"/>
    </source>
</evidence>
<evidence type="ECO:0000256" key="6">
    <source>
        <dbReference type="ARBA" id="ARBA00022741"/>
    </source>
</evidence>
<evidence type="ECO:0000256" key="7">
    <source>
        <dbReference type="ARBA" id="ARBA00022833"/>
    </source>
</evidence>
<dbReference type="NCBIfam" id="TIGR00418">
    <property type="entry name" value="thrS"/>
    <property type="match status" value="1"/>
</dbReference>
<feature type="binding site" evidence="13">
    <location>
        <position position="453"/>
    </location>
    <ligand>
        <name>Zn(2+)</name>
        <dbReference type="ChEBI" id="CHEBI:29105"/>
        <note>catalytic</note>
    </ligand>
</feature>
<dbReference type="Pfam" id="PF07973">
    <property type="entry name" value="tRNA_SAD"/>
    <property type="match status" value="1"/>
</dbReference>